<dbReference type="GO" id="GO:0005886">
    <property type="term" value="C:plasma membrane"/>
    <property type="evidence" value="ECO:0007669"/>
    <property type="project" value="TreeGrafter"/>
</dbReference>
<feature type="transmembrane region" description="Helical" evidence="10">
    <location>
        <begin position="170"/>
        <end position="191"/>
    </location>
</feature>
<feature type="transmembrane region" description="Helical" evidence="10">
    <location>
        <begin position="257"/>
        <end position="277"/>
    </location>
</feature>
<evidence type="ECO:0000256" key="6">
    <source>
        <dbReference type="ARBA" id="ARBA00023170"/>
    </source>
</evidence>
<comment type="subcellular location">
    <subcellularLocation>
        <location evidence="1">Membrane</location>
        <topology evidence="1">Multi-pass membrane protein</topology>
    </subcellularLocation>
</comment>
<evidence type="ECO:0000256" key="5">
    <source>
        <dbReference type="ARBA" id="ARBA00023136"/>
    </source>
</evidence>
<evidence type="ECO:0000313" key="12">
    <source>
        <dbReference type="Proteomes" id="UP001165740"/>
    </source>
</evidence>
<dbReference type="RefSeq" id="XP_055874272.1">
    <property type="nucleotide sequence ID" value="XM_056018297.1"/>
</dbReference>
<evidence type="ECO:0000256" key="2">
    <source>
        <dbReference type="ARBA" id="ARBA00022692"/>
    </source>
</evidence>
<evidence type="ECO:0000256" key="9">
    <source>
        <dbReference type="SAM" id="MobiDB-lite"/>
    </source>
</evidence>
<dbReference type="OrthoDB" id="9990906at2759"/>
<feature type="compositionally biased region" description="Polar residues" evidence="9">
    <location>
        <begin position="363"/>
        <end position="372"/>
    </location>
</feature>
<reference evidence="13 14" key="1">
    <citation type="submission" date="2025-04" db="UniProtKB">
        <authorList>
            <consortium name="RefSeq"/>
        </authorList>
    </citation>
    <scope>IDENTIFICATION</scope>
</reference>
<feature type="transmembrane region" description="Helical" evidence="10">
    <location>
        <begin position="86"/>
        <end position="105"/>
    </location>
</feature>
<dbReference type="GO" id="GO:0004930">
    <property type="term" value="F:G protein-coupled receptor activity"/>
    <property type="evidence" value="ECO:0007669"/>
    <property type="project" value="UniProtKB-KW"/>
</dbReference>
<feature type="transmembrane region" description="Helical" evidence="10">
    <location>
        <begin position="54"/>
        <end position="74"/>
    </location>
</feature>
<proteinExistence type="inferred from homology"/>
<evidence type="ECO:0000256" key="8">
    <source>
        <dbReference type="RuleBase" id="RU000688"/>
    </source>
</evidence>
<sequence>MLYNLTDRTLMVMDSVGLSKNVTNESQVINVRDWKTLYFVLTHLAPFSLAVDRYVTPIWCVIGILGNLVSARIWTLRRMRKCNSSAAYLASLAVSDLIFLILIIGNDLEYPWLIGALDLQGWCQIWNVLSMSAQYTSLLLVFAFTVERFISVCRPFSCEKFSKTSRSSKIISAIVCVSFLLASPQAVFWNINPATGECTIWASDSINTIYVIWNWTSELVMFGVIPILAFILNVCVLRQIRTVGRLYVTSETLHRHVGARCTSTTATLMWISFYLIFSKLPVTIVYTMEPIVQFGDPMTIEQMAEDPVWRNYLSYYTIRKVIVELGTSHHVCNVFIYASTSKQFRNHLKFFLVKFFCCKVNSPKNSPSQPVRSRQPWIHPKA</sequence>
<keyword evidence="5 10" id="KW-0472">Membrane</keyword>
<keyword evidence="2 8" id="KW-0812">Transmembrane</keyword>
<evidence type="ECO:0000256" key="3">
    <source>
        <dbReference type="ARBA" id="ARBA00022989"/>
    </source>
</evidence>
<evidence type="ECO:0000313" key="13">
    <source>
        <dbReference type="RefSeq" id="XP_055874272.1"/>
    </source>
</evidence>
<name>A0A9W2ZGW0_BIOGL</name>
<dbReference type="PANTHER" id="PTHR24243">
    <property type="entry name" value="G-PROTEIN COUPLED RECEPTOR"/>
    <property type="match status" value="1"/>
</dbReference>
<dbReference type="Proteomes" id="UP001165740">
    <property type="component" value="Chromosome 1"/>
</dbReference>
<evidence type="ECO:0000313" key="14">
    <source>
        <dbReference type="RefSeq" id="XP_055874273.1"/>
    </source>
</evidence>
<dbReference type="OMA" id="GISHHAC"/>
<protein>
    <submittedName>
        <fullName evidence="13 14">Probable G-protein coupled receptor 142</fullName>
    </submittedName>
</protein>
<feature type="transmembrane region" description="Helical" evidence="10">
    <location>
        <begin position="125"/>
        <end position="150"/>
    </location>
</feature>
<dbReference type="RefSeq" id="XP_055874275.1">
    <property type="nucleotide sequence ID" value="XM_056018300.1"/>
</dbReference>
<evidence type="ECO:0000256" key="4">
    <source>
        <dbReference type="ARBA" id="ARBA00023040"/>
    </source>
</evidence>
<dbReference type="InterPro" id="IPR000276">
    <property type="entry name" value="GPCR_Rhodpsn"/>
</dbReference>
<dbReference type="PROSITE" id="PS50262">
    <property type="entry name" value="G_PROTEIN_RECEP_F1_2"/>
    <property type="match status" value="1"/>
</dbReference>
<dbReference type="SUPFAM" id="SSF81321">
    <property type="entry name" value="Family A G protein-coupled receptor-like"/>
    <property type="match status" value="1"/>
</dbReference>
<dbReference type="PRINTS" id="PR00237">
    <property type="entry name" value="GPCRRHODOPSN"/>
</dbReference>
<evidence type="ECO:0000256" key="10">
    <source>
        <dbReference type="SAM" id="Phobius"/>
    </source>
</evidence>
<dbReference type="PANTHER" id="PTHR24243:SF233">
    <property type="entry name" value="THYROTROPIN-RELEASING HORMONE RECEPTOR"/>
    <property type="match status" value="1"/>
</dbReference>
<keyword evidence="3 10" id="KW-1133">Transmembrane helix</keyword>
<comment type="similarity">
    <text evidence="8">Belongs to the G-protein coupled receptor 1 family.</text>
</comment>
<accession>A0A9W2ZGW0</accession>
<dbReference type="AlphaFoldDB" id="A0A9W2ZGW0"/>
<feature type="region of interest" description="Disordered" evidence="9">
    <location>
        <begin position="363"/>
        <end position="382"/>
    </location>
</feature>
<evidence type="ECO:0000313" key="15">
    <source>
        <dbReference type="RefSeq" id="XP_055874275.1"/>
    </source>
</evidence>
<dbReference type="RefSeq" id="XP_055874273.1">
    <property type="nucleotide sequence ID" value="XM_056018298.1"/>
</dbReference>
<feature type="transmembrane region" description="Helical" evidence="10">
    <location>
        <begin position="211"/>
        <end position="236"/>
    </location>
</feature>
<dbReference type="InterPro" id="IPR017452">
    <property type="entry name" value="GPCR_Rhodpsn_7TM"/>
</dbReference>
<dbReference type="Gene3D" id="1.20.1070.10">
    <property type="entry name" value="Rhodopsin 7-helix transmembrane proteins"/>
    <property type="match status" value="1"/>
</dbReference>
<gene>
    <name evidence="13 14 15" type="primary">LOC106067224</name>
</gene>
<dbReference type="PROSITE" id="PS00237">
    <property type="entry name" value="G_PROTEIN_RECEP_F1_1"/>
    <property type="match status" value="1"/>
</dbReference>
<dbReference type="Pfam" id="PF00001">
    <property type="entry name" value="7tm_1"/>
    <property type="match status" value="1"/>
</dbReference>
<organism evidence="12 15">
    <name type="scientific">Biomphalaria glabrata</name>
    <name type="common">Bloodfluke planorb</name>
    <name type="synonym">Freshwater snail</name>
    <dbReference type="NCBI Taxonomy" id="6526"/>
    <lineage>
        <taxon>Eukaryota</taxon>
        <taxon>Metazoa</taxon>
        <taxon>Spiralia</taxon>
        <taxon>Lophotrochozoa</taxon>
        <taxon>Mollusca</taxon>
        <taxon>Gastropoda</taxon>
        <taxon>Heterobranchia</taxon>
        <taxon>Euthyneura</taxon>
        <taxon>Panpulmonata</taxon>
        <taxon>Hygrophila</taxon>
        <taxon>Lymnaeoidea</taxon>
        <taxon>Planorbidae</taxon>
        <taxon>Biomphalaria</taxon>
    </lineage>
</organism>
<keyword evidence="7 8" id="KW-0807">Transducer</keyword>
<evidence type="ECO:0000256" key="7">
    <source>
        <dbReference type="ARBA" id="ARBA00023224"/>
    </source>
</evidence>
<feature type="domain" description="G-protein coupled receptors family 1 profile" evidence="11">
    <location>
        <begin position="66"/>
        <end position="337"/>
    </location>
</feature>
<keyword evidence="4 8" id="KW-0297">G-protein coupled receptor</keyword>
<evidence type="ECO:0000256" key="1">
    <source>
        <dbReference type="ARBA" id="ARBA00004141"/>
    </source>
</evidence>
<keyword evidence="12" id="KW-1185">Reference proteome</keyword>
<evidence type="ECO:0000259" key="11">
    <source>
        <dbReference type="PROSITE" id="PS50262"/>
    </source>
</evidence>
<keyword evidence="6 8" id="KW-0675">Receptor</keyword>
<dbReference type="GeneID" id="106067224"/>